<gene>
    <name evidence="1" type="ORF">SAMN05660776_2886</name>
</gene>
<evidence type="ECO:0000313" key="1">
    <source>
        <dbReference type="EMBL" id="SKB76877.1"/>
    </source>
</evidence>
<organism evidence="1 2">
    <name type="scientific">Salegentibacter holothuriorum</name>
    <dbReference type="NCBI Taxonomy" id="241145"/>
    <lineage>
        <taxon>Bacteria</taxon>
        <taxon>Pseudomonadati</taxon>
        <taxon>Bacteroidota</taxon>
        <taxon>Flavobacteriia</taxon>
        <taxon>Flavobacteriales</taxon>
        <taxon>Flavobacteriaceae</taxon>
        <taxon>Salegentibacter</taxon>
    </lineage>
</organism>
<keyword evidence="2" id="KW-1185">Reference proteome</keyword>
<dbReference type="EMBL" id="FUYY01000007">
    <property type="protein sequence ID" value="SKB76877.1"/>
    <property type="molecule type" value="Genomic_DNA"/>
</dbReference>
<proteinExistence type="predicted"/>
<dbReference type="RefSeq" id="WP_079721724.1">
    <property type="nucleotide sequence ID" value="NZ_FUYY01000007.1"/>
</dbReference>
<dbReference type="STRING" id="241145.SAMN05660776_2886"/>
<name>A0A1T5DYU3_9FLAO</name>
<evidence type="ECO:0000313" key="2">
    <source>
        <dbReference type="Proteomes" id="UP000190230"/>
    </source>
</evidence>
<dbReference type="OrthoDB" id="1363388at2"/>
<protein>
    <submittedName>
        <fullName evidence="1">Uncharacterized protein</fullName>
    </submittedName>
</protein>
<dbReference type="AlphaFoldDB" id="A0A1T5DYU3"/>
<accession>A0A1T5DYU3</accession>
<dbReference type="Proteomes" id="UP000190230">
    <property type="component" value="Unassembled WGS sequence"/>
</dbReference>
<reference evidence="2" key="1">
    <citation type="submission" date="2017-02" db="EMBL/GenBank/DDBJ databases">
        <authorList>
            <person name="Varghese N."/>
            <person name="Submissions S."/>
        </authorList>
    </citation>
    <scope>NUCLEOTIDE SEQUENCE [LARGE SCALE GENOMIC DNA]</scope>
    <source>
        <strain evidence="2">DSM 23405</strain>
    </source>
</reference>
<sequence>MNLEITHIQGGMLELERTGIYPEYLLFNLPGTKQRWRVKIKKKPQNGILKSKGVVVYEYKFDDHFCKIRRVKSDGSFSTWKEPEFMSIEMRD</sequence>